<feature type="region of interest" description="Disordered" evidence="1">
    <location>
        <begin position="39"/>
        <end position="60"/>
    </location>
</feature>
<dbReference type="EMBL" id="CP040749">
    <property type="protein sequence ID" value="QCX37944.1"/>
    <property type="molecule type" value="Genomic_DNA"/>
</dbReference>
<reference evidence="2 3" key="1">
    <citation type="submission" date="2019-05" db="EMBL/GenBank/DDBJ databases">
        <title>Algicella ahnfeltiae gen. nov., sp. nov., a novel marine bacterium of the family Flavobacteriaceae isolated from a red alga.</title>
        <authorList>
            <person name="Nedashkovskaya O.I."/>
            <person name="Kukhlevskiy A.D."/>
            <person name="Kim S.-G."/>
            <person name="Zhukova N.V."/>
            <person name="Mikhailov V.V."/>
        </authorList>
    </citation>
    <scope>NUCLEOTIDE SEQUENCE [LARGE SCALE GENOMIC DNA]</scope>
    <source>
        <strain evidence="2 3">10Alg115</strain>
    </source>
</reference>
<evidence type="ECO:0000313" key="2">
    <source>
        <dbReference type="EMBL" id="QCX37944.1"/>
    </source>
</evidence>
<gene>
    <name evidence="2" type="ORF">FF125_05665</name>
</gene>
<dbReference type="KEGG" id="fbe:FF125_05665"/>
<dbReference type="AlphaFoldDB" id="A0A5B7TRZ3"/>
<accession>A0A5B7TRZ3</accession>
<name>A0A5B7TRZ3_9FLAO</name>
<sequence>MKTFKNLFAILIVSVAFYSCDSDATLDEVEQAELTEFNQNLYAETGDQGNEQDEREEEDD</sequence>
<feature type="compositionally biased region" description="Acidic residues" evidence="1">
    <location>
        <begin position="50"/>
        <end position="60"/>
    </location>
</feature>
<dbReference type="Proteomes" id="UP000306229">
    <property type="component" value="Chromosome"/>
</dbReference>
<keyword evidence="3" id="KW-1185">Reference proteome</keyword>
<dbReference type="PROSITE" id="PS51257">
    <property type="entry name" value="PROKAR_LIPOPROTEIN"/>
    <property type="match status" value="1"/>
</dbReference>
<evidence type="ECO:0000256" key="1">
    <source>
        <dbReference type="SAM" id="MobiDB-lite"/>
    </source>
</evidence>
<organism evidence="2 3">
    <name type="scientific">Aureibaculum algae</name>
    <dbReference type="NCBI Taxonomy" id="2584122"/>
    <lineage>
        <taxon>Bacteria</taxon>
        <taxon>Pseudomonadati</taxon>
        <taxon>Bacteroidota</taxon>
        <taxon>Flavobacteriia</taxon>
        <taxon>Flavobacteriales</taxon>
        <taxon>Flavobacteriaceae</taxon>
        <taxon>Aureibaculum</taxon>
    </lineage>
</organism>
<evidence type="ECO:0000313" key="3">
    <source>
        <dbReference type="Proteomes" id="UP000306229"/>
    </source>
</evidence>
<dbReference type="OrthoDB" id="1164872at2"/>
<proteinExistence type="predicted"/>
<protein>
    <submittedName>
        <fullName evidence="2">Uncharacterized protein</fullName>
    </submittedName>
</protein>
<dbReference type="RefSeq" id="WP_138948858.1">
    <property type="nucleotide sequence ID" value="NZ_CP040749.1"/>
</dbReference>